<dbReference type="PANTHER" id="PTHR10678">
    <property type="entry name" value="26S PROTEASOME NON-ATPASE REGULATORY SUBUNIT 11/COP9 SIGNALOSOME COMPLEX SUBUNIT 2"/>
    <property type="match status" value="1"/>
</dbReference>
<name>A0A0C3BHV1_SERVB</name>
<gene>
    <name evidence="6" type="ORF">M408DRAFT_20904</name>
    <name evidence="5" type="ORF">M408DRAFT_327139</name>
</gene>
<proteinExistence type="inferred from homology"/>
<dbReference type="PROSITE" id="PS50250">
    <property type="entry name" value="PCI"/>
    <property type="match status" value="1"/>
</dbReference>
<evidence type="ECO:0000259" key="4">
    <source>
        <dbReference type="PROSITE" id="PS50250"/>
    </source>
</evidence>
<dbReference type="InterPro" id="IPR000717">
    <property type="entry name" value="PCI_dom"/>
</dbReference>
<reference evidence="6" key="3">
    <citation type="submission" date="2015-02" db="EMBL/GenBank/DDBJ databases">
        <title>Evolutionary Origins and Diversification of the Mycorrhizal Mutualists.</title>
        <authorList>
            <consortium name="DOE Joint Genome Institute"/>
            <consortium name="Mycorrhizal Genomics Consortium"/>
            <person name="Kohler A."/>
            <person name="Kuo A."/>
            <person name="Nagy L.G."/>
            <person name="Floudas D."/>
            <person name="Copeland A."/>
            <person name="Barry K.W."/>
            <person name="Cichocki N."/>
            <person name="Veneault-Fourrey C."/>
            <person name="LaButti K."/>
            <person name="Lindquist E.A."/>
            <person name="Lipzen A."/>
            <person name="Lundell T."/>
            <person name="Morin E."/>
            <person name="Murat C."/>
            <person name="Riley R."/>
            <person name="Ohm R."/>
            <person name="Sun H."/>
            <person name="Tunlid A."/>
            <person name="Henrissat B."/>
            <person name="Grigoriev I.V."/>
            <person name="Hibbett D.S."/>
            <person name="Martin F."/>
        </authorList>
    </citation>
    <scope>NUCLEOTIDE SEQUENCE</scope>
    <source>
        <strain evidence="6 7">MAFF 305830</strain>
    </source>
</reference>
<evidence type="ECO:0000313" key="6">
    <source>
        <dbReference type="EMBL" id="KIM31674.1"/>
    </source>
</evidence>
<evidence type="ECO:0000313" key="7">
    <source>
        <dbReference type="Proteomes" id="UP000054097"/>
    </source>
</evidence>
<dbReference type="Pfam" id="PF01399">
    <property type="entry name" value="PCI"/>
    <property type="match status" value="1"/>
</dbReference>
<evidence type="ECO:0000256" key="1">
    <source>
        <dbReference type="ARBA" id="ARBA00007454"/>
    </source>
</evidence>
<dbReference type="STRING" id="933852.A0A0C3BHV1"/>
<reference evidence="7" key="2">
    <citation type="submission" date="2015-01" db="EMBL/GenBank/DDBJ databases">
        <title>Evolutionary Origins and Diversification of the Mycorrhizal Mutualists.</title>
        <authorList>
            <consortium name="DOE Joint Genome Institute"/>
            <consortium name="Mycorrhizal Genomics Consortium"/>
            <person name="Kohler A."/>
            <person name="Kuo A."/>
            <person name="Nagy L.G."/>
            <person name="Floudas D."/>
            <person name="Copeland A."/>
            <person name="Barry K.W."/>
            <person name="Cichocki N."/>
            <person name="Veneault-Fourrey C."/>
            <person name="LaButti K."/>
            <person name="Lindquist E.A."/>
            <person name="Lipzen A."/>
            <person name="Lundell T."/>
            <person name="Morin E."/>
            <person name="Murat C."/>
            <person name="Riley R."/>
            <person name="Ohm R."/>
            <person name="Sun H."/>
            <person name="Tunlid A."/>
            <person name="Henrissat B."/>
            <person name="Grigoriev I.V."/>
            <person name="Hibbett D.S."/>
            <person name="Martin F."/>
        </authorList>
    </citation>
    <scope>NUCLEOTIDE SEQUENCE [LARGE SCALE GENOMIC DNA]</scope>
    <source>
        <strain evidence="7">MAFF 305830</strain>
    </source>
</reference>
<protein>
    <recommendedName>
        <fullName evidence="4">PCI domain-containing protein</fullName>
    </recommendedName>
</protein>
<dbReference type="GO" id="GO:0000502">
    <property type="term" value="C:proteasome complex"/>
    <property type="evidence" value="ECO:0007669"/>
    <property type="project" value="UniProtKB-KW"/>
</dbReference>
<keyword evidence="7" id="KW-1185">Reference proteome</keyword>
<dbReference type="HOGENOM" id="CLU_029573_2_1_1"/>
<dbReference type="OrthoDB" id="1418352at2759"/>
<dbReference type="Pfam" id="PF18055">
    <property type="entry name" value="RPN6_N"/>
    <property type="match status" value="1"/>
</dbReference>
<dbReference type="Pfam" id="PF18503">
    <property type="entry name" value="RPN6_C_helix"/>
    <property type="match status" value="1"/>
</dbReference>
<evidence type="ECO:0000256" key="2">
    <source>
        <dbReference type="ARBA" id="ARBA00022942"/>
    </source>
</evidence>
<dbReference type="InterPro" id="IPR050871">
    <property type="entry name" value="26S_Proteasome/COP9_Components"/>
</dbReference>
<dbReference type="SMART" id="SM00088">
    <property type="entry name" value="PINT"/>
    <property type="match status" value="1"/>
</dbReference>
<feature type="region of interest" description="Disordered" evidence="3">
    <location>
        <begin position="1"/>
        <end position="21"/>
    </location>
</feature>
<comment type="similarity">
    <text evidence="1">Belongs to the proteasome subunit S9 family.</text>
</comment>
<dbReference type="EMBL" id="KN824281">
    <property type="protein sequence ID" value="KIM31670.1"/>
    <property type="molecule type" value="Genomic_DNA"/>
</dbReference>
<dbReference type="InterPro" id="IPR040773">
    <property type="entry name" value="Rpn6_N"/>
</dbReference>
<dbReference type="Gene3D" id="1.25.40.570">
    <property type="match status" value="1"/>
</dbReference>
<evidence type="ECO:0000256" key="3">
    <source>
        <dbReference type="SAM" id="MobiDB-lite"/>
    </source>
</evidence>
<evidence type="ECO:0000313" key="5">
    <source>
        <dbReference type="EMBL" id="KIM31670.1"/>
    </source>
</evidence>
<dbReference type="InterPro" id="IPR036390">
    <property type="entry name" value="WH_DNA-bd_sf"/>
</dbReference>
<organism evidence="6 7">
    <name type="scientific">Serendipita vermifera MAFF 305830</name>
    <dbReference type="NCBI Taxonomy" id="933852"/>
    <lineage>
        <taxon>Eukaryota</taxon>
        <taxon>Fungi</taxon>
        <taxon>Dikarya</taxon>
        <taxon>Basidiomycota</taxon>
        <taxon>Agaricomycotina</taxon>
        <taxon>Agaricomycetes</taxon>
        <taxon>Sebacinales</taxon>
        <taxon>Serendipitaceae</taxon>
        <taxon>Serendipita</taxon>
    </lineage>
</organism>
<dbReference type="SMART" id="SM00753">
    <property type="entry name" value="PAM"/>
    <property type="match status" value="1"/>
</dbReference>
<accession>A0A0C3BHV1</accession>
<dbReference type="SUPFAM" id="SSF46785">
    <property type="entry name" value="Winged helix' DNA-binding domain"/>
    <property type="match status" value="1"/>
</dbReference>
<dbReference type="EMBL" id="KN824281">
    <property type="protein sequence ID" value="KIM31674.1"/>
    <property type="molecule type" value="Genomic_DNA"/>
</dbReference>
<reference evidence="6 7" key="1">
    <citation type="submission" date="2014-04" db="EMBL/GenBank/DDBJ databases">
        <authorList>
            <consortium name="DOE Joint Genome Institute"/>
            <person name="Kuo A."/>
            <person name="Zuccaro A."/>
            <person name="Kohler A."/>
            <person name="Nagy L.G."/>
            <person name="Floudas D."/>
            <person name="Copeland A."/>
            <person name="Barry K.W."/>
            <person name="Cichocki N."/>
            <person name="Veneault-Fourrey C."/>
            <person name="LaButti K."/>
            <person name="Lindquist E.A."/>
            <person name="Lipzen A."/>
            <person name="Lundell T."/>
            <person name="Morin E."/>
            <person name="Murat C."/>
            <person name="Sun H."/>
            <person name="Tunlid A."/>
            <person name="Henrissat B."/>
            <person name="Grigoriev I.V."/>
            <person name="Hibbett D.S."/>
            <person name="Martin F."/>
            <person name="Nordberg H.P."/>
            <person name="Cantor M.N."/>
            <person name="Hua S.X."/>
        </authorList>
    </citation>
    <scope>NUCLEOTIDE SEQUENCE [LARGE SCALE GENOMIC DNA]</scope>
    <source>
        <strain evidence="6 7">MAFF 305830</strain>
    </source>
</reference>
<dbReference type="InterPro" id="IPR040780">
    <property type="entry name" value="Rpn6_C_helix"/>
</dbReference>
<dbReference type="Proteomes" id="UP000054097">
    <property type="component" value="Unassembled WGS sequence"/>
</dbReference>
<sequence>MSTNTAELLSSAQTARESNPAQAEKLYKQILALKAEDNDADTVRDQETALVSLGELYRDQGNAVELEKVLLRAREMTSATAKAKTAKLILQLVNLFVTLPSAKSKHPDSSVPNLQSVLQSSIEWARSTHRIFLAQSLSLRLASAHLTSHSFRPALTLINTLLPELKRLDDKLLLAEVHLLESRVYQSLKNLPKSKAALTSARTAANAIYCPPSVQATLDVQSGILHAEEGDWKTSYSYFFEAFEGLSNLVENDRGKGAVNPGEGGVVGAGFGALTALKYMLLCKIMMNLPEDVTTLLSGKLAAKYASHREVESMKAVARAHANRNLGEFRAALRDYKEEFSLDPIIRQHLSALFDRLLEQNLLRIVEPYSVVEIAHVAKIVDQGIQQVETKLSQMILDKVLDGVLDQGRGCLLLFDQAENDEGYADAIKMIDEVGKVVESLYGKAMTIA</sequence>
<feature type="domain" description="PCI" evidence="4">
    <location>
        <begin position="238"/>
        <end position="419"/>
    </location>
</feature>
<keyword evidence="2" id="KW-0647">Proteasome</keyword>
<dbReference type="AlphaFoldDB" id="A0A0C3BHV1"/>